<dbReference type="PANTHER" id="PTHR45641:SF19">
    <property type="entry name" value="NEPHROCYSTIN-3"/>
    <property type="match status" value="1"/>
</dbReference>
<reference evidence="5" key="2">
    <citation type="submission" date="2023-01" db="EMBL/GenBank/DDBJ databases">
        <title>Draft genome sequence of Methylophaga thalassica strain NBRC 102424.</title>
        <authorList>
            <person name="Sun Q."/>
            <person name="Mori K."/>
        </authorList>
    </citation>
    <scope>NUCLEOTIDE SEQUENCE</scope>
    <source>
        <strain evidence="5">NBRC 102424</strain>
    </source>
</reference>
<dbReference type="Pfam" id="PF13424">
    <property type="entry name" value="TPR_12"/>
    <property type="match status" value="1"/>
</dbReference>
<feature type="signal peptide" evidence="4">
    <location>
        <begin position="1"/>
        <end position="19"/>
    </location>
</feature>
<evidence type="ECO:0000256" key="2">
    <source>
        <dbReference type="ARBA" id="ARBA00022803"/>
    </source>
</evidence>
<evidence type="ECO:0000256" key="1">
    <source>
        <dbReference type="ARBA" id="ARBA00022737"/>
    </source>
</evidence>
<dbReference type="Proteomes" id="UP001161423">
    <property type="component" value="Unassembled WGS sequence"/>
</dbReference>
<keyword evidence="4" id="KW-0732">Signal</keyword>
<evidence type="ECO:0000256" key="4">
    <source>
        <dbReference type="SAM" id="SignalP"/>
    </source>
</evidence>
<evidence type="ECO:0000313" key="6">
    <source>
        <dbReference type="Proteomes" id="UP001161423"/>
    </source>
</evidence>
<dbReference type="InterPro" id="IPR011990">
    <property type="entry name" value="TPR-like_helical_dom_sf"/>
</dbReference>
<dbReference type="Pfam" id="PF13181">
    <property type="entry name" value="TPR_8"/>
    <property type="match status" value="1"/>
</dbReference>
<dbReference type="SUPFAM" id="SSF48452">
    <property type="entry name" value="TPR-like"/>
    <property type="match status" value="2"/>
</dbReference>
<dbReference type="Gene3D" id="1.25.40.10">
    <property type="entry name" value="Tetratricopeptide repeat domain"/>
    <property type="match status" value="3"/>
</dbReference>
<proteinExistence type="predicted"/>
<feature type="chain" id="PRO_5045277282" description="Tetratricopeptide repeat protein" evidence="4">
    <location>
        <begin position="20"/>
        <end position="433"/>
    </location>
</feature>
<dbReference type="EMBL" id="BSND01000006">
    <property type="protein sequence ID" value="GLQ00510.1"/>
    <property type="molecule type" value="Genomic_DNA"/>
</dbReference>
<organism evidence="5 6">
    <name type="scientific">Methylophaga thalassica</name>
    <dbReference type="NCBI Taxonomy" id="40223"/>
    <lineage>
        <taxon>Bacteria</taxon>
        <taxon>Pseudomonadati</taxon>
        <taxon>Pseudomonadota</taxon>
        <taxon>Gammaproteobacteria</taxon>
        <taxon>Thiotrichales</taxon>
        <taxon>Piscirickettsiaceae</taxon>
        <taxon>Methylophaga</taxon>
    </lineage>
</organism>
<keyword evidence="6" id="KW-1185">Reference proteome</keyword>
<evidence type="ECO:0000313" key="5">
    <source>
        <dbReference type="EMBL" id="GLQ00510.1"/>
    </source>
</evidence>
<keyword evidence="1" id="KW-0677">Repeat</keyword>
<dbReference type="RefSeq" id="WP_284723460.1">
    <property type="nucleotide sequence ID" value="NZ_BSND01000006.1"/>
</dbReference>
<dbReference type="SMART" id="SM00028">
    <property type="entry name" value="TPR"/>
    <property type="match status" value="6"/>
</dbReference>
<gene>
    <name evidence="5" type="ORF">GCM10007891_23630</name>
</gene>
<dbReference type="PANTHER" id="PTHR45641">
    <property type="entry name" value="TETRATRICOPEPTIDE REPEAT PROTEIN (AFU_ORTHOLOGUE AFUA_6G03870)"/>
    <property type="match status" value="1"/>
</dbReference>
<dbReference type="InterPro" id="IPR019734">
    <property type="entry name" value="TPR_rpt"/>
</dbReference>
<protein>
    <recommendedName>
        <fullName evidence="7">Tetratricopeptide repeat protein</fullName>
    </recommendedName>
</protein>
<keyword evidence="2" id="KW-0802">TPR repeat</keyword>
<evidence type="ECO:0008006" key="7">
    <source>
        <dbReference type="Google" id="ProtNLM"/>
    </source>
</evidence>
<sequence>MSRILFYLFLSFYSLYASAADNSWQTLQTQATDAFKAEDYQTAETTIKQAIAITEKADNGAAYKASSLNLLAFIQEAQGQHEQAMTSLSTAVSLAKQALASPDEQIATLLFNRGVLLQKNNHLNKADSVLDESIEQFQLSHSDGGGKLWQAILLRAQILISLGKQPQALNLISDTLSDATDKADTPLPLSIESDLVLLAADIQLNKDQCYQAINSLEHLKKKLSHDTTSAAENLPALLNLLSRAYEKSGQADKAAATREQFVQLQNQSTPSMTMVMQLNELGLYQQQRDNLKQAEQYYQQALSQLSALGKQQSIEQATILGNLGSIQLAQHNAKAAEASLKQSLELYQHIREHPLQTARIAGYLGTLYYNKRDFAKAETAFLTAVENLQKTTPENDGSLLLALQNLQSLYIAWGKSEKAAAYNLTIQDLKQRL</sequence>
<evidence type="ECO:0000256" key="3">
    <source>
        <dbReference type="SAM" id="Coils"/>
    </source>
</evidence>
<comment type="caution">
    <text evidence="5">The sequence shown here is derived from an EMBL/GenBank/DDBJ whole genome shotgun (WGS) entry which is preliminary data.</text>
</comment>
<keyword evidence="3" id="KW-0175">Coiled coil</keyword>
<feature type="coiled-coil region" evidence="3">
    <location>
        <begin position="284"/>
        <end position="311"/>
    </location>
</feature>
<reference evidence="5" key="1">
    <citation type="journal article" date="2014" name="Int. J. Syst. Evol. Microbiol.">
        <title>Complete genome of a new Firmicutes species belonging to the dominant human colonic microbiota ('Ruminococcus bicirculans') reveals two chromosomes and a selective capacity to utilize plant glucans.</title>
        <authorList>
            <consortium name="NISC Comparative Sequencing Program"/>
            <person name="Wegmann U."/>
            <person name="Louis P."/>
            <person name="Goesmann A."/>
            <person name="Henrissat B."/>
            <person name="Duncan S.H."/>
            <person name="Flint H.J."/>
        </authorList>
    </citation>
    <scope>NUCLEOTIDE SEQUENCE</scope>
    <source>
        <strain evidence="5">NBRC 102424</strain>
    </source>
</reference>
<accession>A0ABQ5TWZ0</accession>
<name>A0ABQ5TWZ0_9GAMM</name>